<dbReference type="InterPro" id="IPR003646">
    <property type="entry name" value="SH3-like_bac-type"/>
</dbReference>
<feature type="domain" description="SH3b" evidence="2">
    <location>
        <begin position="138"/>
        <end position="193"/>
    </location>
</feature>
<reference evidence="3 4" key="1">
    <citation type="submission" date="2018-06" db="EMBL/GenBank/DDBJ databases">
        <title>Genomic Encyclopedia of Type Strains, Phase IV (KMG-IV): sequencing the most valuable type-strain genomes for metagenomic binning, comparative biology and taxonomic classification.</title>
        <authorList>
            <person name="Goeker M."/>
        </authorList>
    </citation>
    <scope>NUCLEOTIDE SEQUENCE [LARGE SCALE GENOMIC DNA]</scope>
    <source>
        <strain evidence="3 4">DSM 25532</strain>
    </source>
</reference>
<sequence>MKFLPHLLLTLLACALPAQAAEPSRKLLPVDEAAKNPSFFLFRAKLQEAVAKKDAAFVLSIIAPDIQTGFDGENGSAAFKKKWDLAKPEDSGLWHVLAGVLALGGKFNEDGSFLAPYTSAAWPEDLDPFEYVAIMGENVRVREKPDAGSAIVATLSYEILTLVPTDGENGKEAWMKVKLANGREGFVREEFLSLVIGFRAYFEKKNGAWVMTALVAGD</sequence>
<evidence type="ECO:0000259" key="2">
    <source>
        <dbReference type="Pfam" id="PF08239"/>
    </source>
</evidence>
<evidence type="ECO:0000313" key="3">
    <source>
        <dbReference type="EMBL" id="RBP42398.1"/>
    </source>
</evidence>
<dbReference type="OrthoDB" id="849117at2"/>
<dbReference type="RefSeq" id="WP_113959534.1">
    <property type="nucleotide sequence ID" value="NZ_QNRR01000006.1"/>
</dbReference>
<accession>A0A366HI00</accession>
<dbReference type="AlphaFoldDB" id="A0A366HI00"/>
<feature type="chain" id="PRO_5016843526" description="SH3b domain-containing protein" evidence="1">
    <location>
        <begin position="21"/>
        <end position="218"/>
    </location>
</feature>
<proteinExistence type="predicted"/>
<feature type="signal peptide" evidence="1">
    <location>
        <begin position="1"/>
        <end position="20"/>
    </location>
</feature>
<dbReference type="Gene3D" id="2.30.30.40">
    <property type="entry name" value="SH3 Domains"/>
    <property type="match status" value="1"/>
</dbReference>
<gene>
    <name evidence="3" type="ORF">DES53_106104</name>
</gene>
<keyword evidence="4" id="KW-1185">Reference proteome</keyword>
<dbReference type="Proteomes" id="UP000253426">
    <property type="component" value="Unassembled WGS sequence"/>
</dbReference>
<comment type="caution">
    <text evidence="3">The sequence shown here is derived from an EMBL/GenBank/DDBJ whole genome shotgun (WGS) entry which is preliminary data.</text>
</comment>
<keyword evidence="1" id="KW-0732">Signal</keyword>
<evidence type="ECO:0000313" key="4">
    <source>
        <dbReference type="Proteomes" id="UP000253426"/>
    </source>
</evidence>
<protein>
    <recommendedName>
        <fullName evidence="2">SH3b domain-containing protein</fullName>
    </recommendedName>
</protein>
<dbReference type="Pfam" id="PF08239">
    <property type="entry name" value="SH3_3"/>
    <property type="match status" value="1"/>
</dbReference>
<name>A0A366HI00_9BACT</name>
<evidence type="ECO:0000256" key="1">
    <source>
        <dbReference type="SAM" id="SignalP"/>
    </source>
</evidence>
<organism evidence="3 4">
    <name type="scientific">Roseimicrobium gellanilyticum</name>
    <dbReference type="NCBI Taxonomy" id="748857"/>
    <lineage>
        <taxon>Bacteria</taxon>
        <taxon>Pseudomonadati</taxon>
        <taxon>Verrucomicrobiota</taxon>
        <taxon>Verrucomicrobiia</taxon>
        <taxon>Verrucomicrobiales</taxon>
        <taxon>Verrucomicrobiaceae</taxon>
        <taxon>Roseimicrobium</taxon>
    </lineage>
</organism>
<dbReference type="EMBL" id="QNRR01000006">
    <property type="protein sequence ID" value="RBP42398.1"/>
    <property type="molecule type" value="Genomic_DNA"/>
</dbReference>